<sequence length="30" mass="3330">AADQCAKFALGYDLINSAIARCRFIMRLVV</sequence>
<dbReference type="EMBL" id="CATQJA010002055">
    <property type="protein sequence ID" value="CAJ0569561.1"/>
    <property type="molecule type" value="Genomic_DNA"/>
</dbReference>
<protein>
    <submittedName>
        <fullName evidence="1">Uncharacterized protein</fullName>
    </submittedName>
</protein>
<dbReference type="AlphaFoldDB" id="A0AA36FVT9"/>
<accession>A0AA36FVT9</accession>
<evidence type="ECO:0000313" key="1">
    <source>
        <dbReference type="EMBL" id="CAJ0569561.1"/>
    </source>
</evidence>
<comment type="caution">
    <text evidence="1">The sequence shown here is derived from an EMBL/GenBank/DDBJ whole genome shotgun (WGS) entry which is preliminary data.</text>
</comment>
<proteinExistence type="predicted"/>
<reference evidence="1" key="1">
    <citation type="submission" date="2023-06" db="EMBL/GenBank/DDBJ databases">
        <authorList>
            <person name="Delattre M."/>
        </authorList>
    </citation>
    <scope>NUCLEOTIDE SEQUENCE</scope>
    <source>
        <strain evidence="1">AF72</strain>
    </source>
</reference>
<organism evidence="1 2">
    <name type="scientific">Mesorhabditis spiculigera</name>
    <dbReference type="NCBI Taxonomy" id="96644"/>
    <lineage>
        <taxon>Eukaryota</taxon>
        <taxon>Metazoa</taxon>
        <taxon>Ecdysozoa</taxon>
        <taxon>Nematoda</taxon>
        <taxon>Chromadorea</taxon>
        <taxon>Rhabditida</taxon>
        <taxon>Rhabditina</taxon>
        <taxon>Rhabditomorpha</taxon>
        <taxon>Rhabditoidea</taxon>
        <taxon>Rhabditidae</taxon>
        <taxon>Mesorhabditinae</taxon>
        <taxon>Mesorhabditis</taxon>
    </lineage>
</organism>
<gene>
    <name evidence="1" type="ORF">MSPICULIGERA_LOCUS8037</name>
</gene>
<evidence type="ECO:0000313" key="2">
    <source>
        <dbReference type="Proteomes" id="UP001177023"/>
    </source>
</evidence>
<feature type="non-terminal residue" evidence="1">
    <location>
        <position position="30"/>
    </location>
</feature>
<feature type="non-terminal residue" evidence="1">
    <location>
        <position position="1"/>
    </location>
</feature>
<keyword evidence="2" id="KW-1185">Reference proteome</keyword>
<dbReference type="Proteomes" id="UP001177023">
    <property type="component" value="Unassembled WGS sequence"/>
</dbReference>
<name>A0AA36FVT9_9BILA</name>